<reference evidence="2" key="1">
    <citation type="journal article" date="2022" name="Mol. Ecol. Resour.">
        <title>The genomes of chicory, endive, great burdock and yacon provide insights into Asteraceae palaeo-polyploidization history and plant inulin production.</title>
        <authorList>
            <person name="Fan W."/>
            <person name="Wang S."/>
            <person name="Wang H."/>
            <person name="Wang A."/>
            <person name="Jiang F."/>
            <person name="Liu H."/>
            <person name="Zhao H."/>
            <person name="Xu D."/>
            <person name="Zhang Y."/>
        </authorList>
    </citation>
    <scope>NUCLEOTIDE SEQUENCE [LARGE SCALE GENOMIC DNA]</scope>
    <source>
        <strain evidence="2">cv. Yunnan</strain>
    </source>
</reference>
<evidence type="ECO:0000313" key="1">
    <source>
        <dbReference type="EMBL" id="KAI3815881.1"/>
    </source>
</evidence>
<keyword evidence="2" id="KW-1185">Reference proteome</keyword>
<protein>
    <submittedName>
        <fullName evidence="1">Uncharacterized protein</fullName>
    </submittedName>
</protein>
<dbReference type="EMBL" id="CM042022">
    <property type="protein sequence ID" value="KAI3815881.1"/>
    <property type="molecule type" value="Genomic_DNA"/>
</dbReference>
<evidence type="ECO:0000313" key="2">
    <source>
        <dbReference type="Proteomes" id="UP001056120"/>
    </source>
</evidence>
<gene>
    <name evidence="1" type="ORF">L1987_15564</name>
</gene>
<reference evidence="1 2" key="2">
    <citation type="journal article" date="2022" name="Mol. Ecol. Resour.">
        <title>The genomes of chicory, endive, great burdock and yacon provide insights into Asteraceae paleo-polyploidization history and plant inulin production.</title>
        <authorList>
            <person name="Fan W."/>
            <person name="Wang S."/>
            <person name="Wang H."/>
            <person name="Wang A."/>
            <person name="Jiang F."/>
            <person name="Liu H."/>
            <person name="Zhao H."/>
            <person name="Xu D."/>
            <person name="Zhang Y."/>
        </authorList>
    </citation>
    <scope>NUCLEOTIDE SEQUENCE [LARGE SCALE GENOMIC DNA]</scope>
    <source>
        <strain evidence="2">cv. Yunnan</strain>
        <tissue evidence="1">Leaves</tissue>
    </source>
</reference>
<comment type="caution">
    <text evidence="1">The sequence shown here is derived from an EMBL/GenBank/DDBJ whole genome shotgun (WGS) entry which is preliminary data.</text>
</comment>
<sequence>MKVLFSYLIEWIGSVRESLQRSLAEEIRSVVKEEGDVTFSALEKMPLTKSAIYEALRIEPPVPFRFETKRPRRPGGQDADLDASGSFSRLQEFFLGFSCLDLVRFGYWL</sequence>
<accession>A0ACB9J845</accession>
<organism evidence="1 2">
    <name type="scientific">Smallanthus sonchifolius</name>
    <dbReference type="NCBI Taxonomy" id="185202"/>
    <lineage>
        <taxon>Eukaryota</taxon>
        <taxon>Viridiplantae</taxon>
        <taxon>Streptophyta</taxon>
        <taxon>Embryophyta</taxon>
        <taxon>Tracheophyta</taxon>
        <taxon>Spermatophyta</taxon>
        <taxon>Magnoliopsida</taxon>
        <taxon>eudicotyledons</taxon>
        <taxon>Gunneridae</taxon>
        <taxon>Pentapetalae</taxon>
        <taxon>asterids</taxon>
        <taxon>campanulids</taxon>
        <taxon>Asterales</taxon>
        <taxon>Asteraceae</taxon>
        <taxon>Asteroideae</taxon>
        <taxon>Heliantheae alliance</taxon>
        <taxon>Millerieae</taxon>
        <taxon>Smallanthus</taxon>
    </lineage>
</organism>
<dbReference type="Proteomes" id="UP001056120">
    <property type="component" value="Linkage Group LG05"/>
</dbReference>
<proteinExistence type="predicted"/>
<name>A0ACB9J845_9ASTR</name>